<evidence type="ECO:0000256" key="1">
    <source>
        <dbReference type="SAM" id="Phobius"/>
    </source>
</evidence>
<keyword evidence="1" id="KW-0472">Membrane</keyword>
<feature type="transmembrane region" description="Helical" evidence="1">
    <location>
        <begin position="44"/>
        <end position="68"/>
    </location>
</feature>
<reference evidence="2 3" key="1">
    <citation type="submission" date="2016-11" db="EMBL/GenBank/DDBJ databases">
        <authorList>
            <person name="Jaros S."/>
            <person name="Januszkiewicz K."/>
            <person name="Wedrychowicz H."/>
        </authorList>
    </citation>
    <scope>NUCLEOTIDE SEQUENCE [LARGE SCALE GENOMIC DNA]</scope>
    <source>
        <strain evidence="2 3">YL228</strain>
    </source>
</reference>
<feature type="transmembrane region" description="Helical" evidence="1">
    <location>
        <begin position="12"/>
        <end position="32"/>
    </location>
</feature>
<protein>
    <recommendedName>
        <fullName evidence="4">DUF2178 domain-containing protein</fullName>
    </recommendedName>
</protein>
<dbReference type="RefSeq" id="WP_072300614.1">
    <property type="nucleotide sequence ID" value="NZ_FPIP01000006.1"/>
</dbReference>
<dbReference type="EMBL" id="FPIP01000006">
    <property type="protein sequence ID" value="SFW40610.1"/>
    <property type="molecule type" value="Genomic_DNA"/>
</dbReference>
<proteinExistence type="predicted"/>
<sequence length="143" mass="16449">MEEFKKKIKFRFQLCTMYTCSGTMLYFLLSRFTENVPDFSRGMLAGLLVGGDLLAVFYMIRCFVLLHYEKKLKEAYIKSADERNKEISKETMRTASVISLMCTGLAIIITGFFSKTVSITLFLDMTASALITVFVNLYYNKKM</sequence>
<evidence type="ECO:0008006" key="4">
    <source>
        <dbReference type="Google" id="ProtNLM"/>
    </source>
</evidence>
<organism evidence="2 3">
    <name type="scientific">Ruminococcus flavefaciens</name>
    <dbReference type="NCBI Taxonomy" id="1265"/>
    <lineage>
        <taxon>Bacteria</taxon>
        <taxon>Bacillati</taxon>
        <taxon>Bacillota</taxon>
        <taxon>Clostridia</taxon>
        <taxon>Eubacteriales</taxon>
        <taxon>Oscillospiraceae</taxon>
        <taxon>Ruminococcus</taxon>
    </lineage>
</organism>
<accession>A0A1K1NYJ8</accession>
<dbReference type="AlphaFoldDB" id="A0A1K1NYJ8"/>
<feature type="transmembrane region" description="Helical" evidence="1">
    <location>
        <begin position="95"/>
        <end position="113"/>
    </location>
</feature>
<feature type="transmembrane region" description="Helical" evidence="1">
    <location>
        <begin position="119"/>
        <end position="139"/>
    </location>
</feature>
<evidence type="ECO:0000313" key="2">
    <source>
        <dbReference type="EMBL" id="SFW40610.1"/>
    </source>
</evidence>
<gene>
    <name evidence="2" type="ORF">SAMN02910280_2361</name>
</gene>
<name>A0A1K1NYJ8_RUMFL</name>
<keyword evidence="1" id="KW-1133">Transmembrane helix</keyword>
<dbReference type="Proteomes" id="UP000183461">
    <property type="component" value="Unassembled WGS sequence"/>
</dbReference>
<keyword evidence="1" id="KW-0812">Transmembrane</keyword>
<evidence type="ECO:0000313" key="3">
    <source>
        <dbReference type="Proteomes" id="UP000183461"/>
    </source>
</evidence>